<feature type="domain" description="SIS" evidence="12">
    <location>
        <begin position="457"/>
        <end position="598"/>
    </location>
</feature>
<organism evidence="13 14">
    <name type="scientific">Candidatus Termititenax persephonae</name>
    <dbReference type="NCBI Taxonomy" id="2218525"/>
    <lineage>
        <taxon>Bacteria</taxon>
        <taxon>Bacillati</taxon>
        <taxon>Candidatus Margulisiibacteriota</taxon>
        <taxon>Candidatus Termititenacia</taxon>
        <taxon>Candidatus Termititenacales</taxon>
        <taxon>Candidatus Termititenacaceae</taxon>
        <taxon>Candidatus Termititenax</taxon>
    </lineage>
</organism>
<dbReference type="PROSITE" id="PS51278">
    <property type="entry name" value="GATASE_TYPE_2"/>
    <property type="match status" value="1"/>
</dbReference>
<evidence type="ECO:0000256" key="10">
    <source>
        <dbReference type="HAMAP-Rule" id="MF_00164"/>
    </source>
</evidence>
<feature type="active site" description="For Fru-6P isomerization activity" evidence="10">
    <location>
        <position position="603"/>
    </location>
</feature>
<dbReference type="InterPro" id="IPR029055">
    <property type="entry name" value="Ntn_hydrolases_N"/>
</dbReference>
<sequence length="608" mass="66802">MCGIVGYLGKKDALPLVVDGLKYLEYRGYDSAGVAVHTGSKIEIVKAVGKIQDLERKLKNPPKGRCAIGHTRWATHGRPSLENCHPHQSSSAKIALVHNGIIENYNVLRTQLQEEGVVFQSETDTEVLAQLIGKYYVDDLAEAVLQALREVEGTFAIAVMAQDKPSEIVAAKRAAPLCIGVGRDENFIGSDALAFIKHTNKVVYLKDNEAAVLTAKSVLVRNLRGKKVNPKTQTLSLDPASIEKGEYPHYMLKEIYEQPHAVQDTLDGRISPQNDEVIFRELEKHREYLSNINKVFIVACGTSWHAGLVAEYLLERYARLSVEVDYAAEFRYRYPVLDKKTLVLTISQSGETADTIAAIGEAQSLGAKVLSIVNVPSSTIARNSNMVIYTYAGREIGVASTKAFTTQLVVLSLLTVYLGLLRHTLPADQATVMLHDLKCVPIEISKIFTEVDNIKRIAKAFYRHSNALYLGRGVGFPIALEGALKLKEISYIHAEGYSAAEMKHGPIALIDENMPTVVLAFKGRRYEKILGNIMEVKARKGKLIAVASASNDDITRVANEVIRIPDATEGISAILAVVPLQILAYYIAVEKGCPVDQPRNLAKSVTVE</sequence>
<dbReference type="FunFam" id="3.60.20.10:FF:000006">
    <property type="entry name" value="Glutamine--fructose-6-phosphate aminotransferase [isomerizing]"/>
    <property type="match status" value="1"/>
</dbReference>
<evidence type="ECO:0000256" key="7">
    <source>
        <dbReference type="ARBA" id="ARBA00022679"/>
    </source>
</evidence>
<keyword evidence="8" id="KW-0677">Repeat</keyword>
<dbReference type="InterPro" id="IPR035466">
    <property type="entry name" value="GlmS/AgaS_SIS"/>
</dbReference>
<evidence type="ECO:0000256" key="2">
    <source>
        <dbReference type="ARBA" id="ARBA00004496"/>
    </source>
</evidence>
<dbReference type="FunFam" id="3.40.50.10490:FF:000001">
    <property type="entry name" value="Glutamine--fructose-6-phosphate aminotransferase [isomerizing]"/>
    <property type="match status" value="1"/>
</dbReference>
<feature type="initiator methionine" description="Removed" evidence="10">
    <location>
        <position position="1"/>
    </location>
</feature>
<comment type="subcellular location">
    <subcellularLocation>
        <location evidence="2 10">Cytoplasm</location>
    </subcellularLocation>
</comment>
<feature type="domain" description="Glutamine amidotransferase type-2" evidence="11">
    <location>
        <begin position="2"/>
        <end position="216"/>
    </location>
</feature>
<dbReference type="Gene3D" id="3.60.20.10">
    <property type="entry name" value="Glutamine Phosphoribosylpyrophosphate, subunit 1, domain 1"/>
    <property type="match status" value="1"/>
</dbReference>
<dbReference type="SUPFAM" id="SSF56235">
    <property type="entry name" value="N-terminal nucleophile aminohydrolases (Ntn hydrolases)"/>
    <property type="match status" value="1"/>
</dbReference>
<dbReference type="PANTHER" id="PTHR10937:SF0">
    <property type="entry name" value="GLUTAMINE--FRUCTOSE-6-PHOSPHATE TRANSAMINASE (ISOMERIZING)"/>
    <property type="match status" value="1"/>
</dbReference>
<dbReference type="Pfam" id="PF01380">
    <property type="entry name" value="SIS"/>
    <property type="match status" value="2"/>
</dbReference>
<evidence type="ECO:0000256" key="6">
    <source>
        <dbReference type="ARBA" id="ARBA00022576"/>
    </source>
</evidence>
<dbReference type="GO" id="GO:0005975">
    <property type="term" value="P:carbohydrate metabolic process"/>
    <property type="evidence" value="ECO:0007669"/>
    <property type="project" value="UniProtKB-UniRule"/>
</dbReference>
<dbReference type="InterPro" id="IPR046348">
    <property type="entry name" value="SIS_dom_sf"/>
</dbReference>
<keyword evidence="14" id="KW-1185">Reference proteome</keyword>
<dbReference type="Proteomes" id="UP000275925">
    <property type="component" value="Unassembled WGS sequence"/>
</dbReference>
<evidence type="ECO:0000313" key="14">
    <source>
        <dbReference type="Proteomes" id="UP000275925"/>
    </source>
</evidence>
<dbReference type="InterPro" id="IPR001347">
    <property type="entry name" value="SIS_dom"/>
</dbReference>
<name>A0A388THZ7_9BACT</name>
<dbReference type="SUPFAM" id="SSF53697">
    <property type="entry name" value="SIS domain"/>
    <property type="match status" value="1"/>
</dbReference>
<comment type="function">
    <text evidence="10">Catalyzes the first step in hexosamine metabolism, converting fructose-6P into glucosamine-6P using glutamine as a nitrogen source.</text>
</comment>
<dbReference type="GO" id="GO:0097367">
    <property type="term" value="F:carbohydrate derivative binding"/>
    <property type="evidence" value="ECO:0007669"/>
    <property type="project" value="InterPro"/>
</dbReference>
<dbReference type="PROSITE" id="PS51464">
    <property type="entry name" value="SIS"/>
    <property type="match status" value="2"/>
</dbReference>
<gene>
    <name evidence="10 13" type="primary">glmS</name>
    <name evidence="13" type="ORF">NO2_1290</name>
</gene>
<dbReference type="Gene3D" id="3.40.50.10490">
    <property type="entry name" value="Glucose-6-phosphate isomerase like protein, domain 1"/>
    <property type="match status" value="2"/>
</dbReference>
<evidence type="ECO:0000256" key="9">
    <source>
        <dbReference type="ARBA" id="ARBA00022962"/>
    </source>
</evidence>
<dbReference type="GO" id="GO:0004360">
    <property type="term" value="F:glutamine-fructose-6-phosphate transaminase (isomerizing) activity"/>
    <property type="evidence" value="ECO:0007669"/>
    <property type="project" value="UniProtKB-UniRule"/>
</dbReference>
<dbReference type="InterPro" id="IPR035490">
    <property type="entry name" value="GlmS/FrlB_SIS"/>
</dbReference>
<dbReference type="CDD" id="cd05008">
    <property type="entry name" value="SIS_GlmS_GlmD_1"/>
    <property type="match status" value="1"/>
</dbReference>
<feature type="active site" description="Nucleophile; for GATase activity" evidence="10">
    <location>
        <position position="2"/>
    </location>
</feature>
<evidence type="ECO:0000256" key="5">
    <source>
        <dbReference type="ARBA" id="ARBA00022490"/>
    </source>
</evidence>
<dbReference type="GO" id="GO:0006002">
    <property type="term" value="P:fructose 6-phosphate metabolic process"/>
    <property type="evidence" value="ECO:0007669"/>
    <property type="project" value="TreeGrafter"/>
</dbReference>
<dbReference type="PANTHER" id="PTHR10937">
    <property type="entry name" value="GLUCOSAMINE--FRUCTOSE-6-PHOSPHATE AMINOTRANSFERASE, ISOMERIZING"/>
    <property type="match status" value="1"/>
</dbReference>
<dbReference type="GO" id="GO:0006487">
    <property type="term" value="P:protein N-linked glycosylation"/>
    <property type="evidence" value="ECO:0007669"/>
    <property type="project" value="TreeGrafter"/>
</dbReference>
<comment type="catalytic activity">
    <reaction evidence="1 10">
        <text>D-fructose 6-phosphate + L-glutamine = D-glucosamine 6-phosphate + L-glutamate</text>
        <dbReference type="Rhea" id="RHEA:13237"/>
        <dbReference type="ChEBI" id="CHEBI:29985"/>
        <dbReference type="ChEBI" id="CHEBI:58359"/>
        <dbReference type="ChEBI" id="CHEBI:58725"/>
        <dbReference type="ChEBI" id="CHEBI:61527"/>
        <dbReference type="EC" id="2.6.1.16"/>
    </reaction>
</comment>
<dbReference type="NCBIfam" id="TIGR01135">
    <property type="entry name" value="glmS"/>
    <property type="match status" value="1"/>
</dbReference>
<evidence type="ECO:0000256" key="3">
    <source>
        <dbReference type="ARBA" id="ARBA00012916"/>
    </source>
</evidence>
<evidence type="ECO:0000256" key="8">
    <source>
        <dbReference type="ARBA" id="ARBA00022737"/>
    </source>
</evidence>
<evidence type="ECO:0000259" key="12">
    <source>
        <dbReference type="PROSITE" id="PS51464"/>
    </source>
</evidence>
<dbReference type="GO" id="GO:0005829">
    <property type="term" value="C:cytosol"/>
    <property type="evidence" value="ECO:0007669"/>
    <property type="project" value="TreeGrafter"/>
</dbReference>
<dbReference type="EC" id="2.6.1.16" evidence="3 10"/>
<keyword evidence="7 10" id="KW-0808">Transferase</keyword>
<comment type="subunit">
    <text evidence="10">Homodimer.</text>
</comment>
<feature type="domain" description="SIS" evidence="12">
    <location>
        <begin position="285"/>
        <end position="426"/>
    </location>
</feature>
<dbReference type="CDD" id="cd05009">
    <property type="entry name" value="SIS_GlmS_GlmD_2"/>
    <property type="match status" value="1"/>
</dbReference>
<evidence type="ECO:0000259" key="11">
    <source>
        <dbReference type="PROSITE" id="PS51278"/>
    </source>
</evidence>
<dbReference type="HAMAP" id="MF_00164">
    <property type="entry name" value="GlmS"/>
    <property type="match status" value="1"/>
</dbReference>
<dbReference type="AlphaFoldDB" id="A0A388THZ7"/>
<dbReference type="InterPro" id="IPR005855">
    <property type="entry name" value="GFAT"/>
</dbReference>
<dbReference type="Pfam" id="PF13522">
    <property type="entry name" value="GATase_6"/>
    <property type="match status" value="1"/>
</dbReference>
<dbReference type="InterPro" id="IPR047084">
    <property type="entry name" value="GFAT_N"/>
</dbReference>
<dbReference type="CDD" id="cd00714">
    <property type="entry name" value="GFAT"/>
    <property type="match status" value="1"/>
</dbReference>
<accession>A0A388THZ7</accession>
<dbReference type="EMBL" id="BGZO01000049">
    <property type="protein sequence ID" value="GBR76798.1"/>
    <property type="molecule type" value="Genomic_DNA"/>
</dbReference>
<evidence type="ECO:0000256" key="1">
    <source>
        <dbReference type="ARBA" id="ARBA00001031"/>
    </source>
</evidence>
<evidence type="ECO:0000256" key="4">
    <source>
        <dbReference type="ARBA" id="ARBA00016090"/>
    </source>
</evidence>
<dbReference type="NCBIfam" id="NF001484">
    <property type="entry name" value="PRK00331.1"/>
    <property type="match status" value="1"/>
</dbReference>
<keyword evidence="9" id="KW-0315">Glutamine amidotransferase</keyword>
<evidence type="ECO:0000313" key="13">
    <source>
        <dbReference type="EMBL" id="GBR76798.1"/>
    </source>
</evidence>
<protein>
    <recommendedName>
        <fullName evidence="4 10">Glutamine--fructose-6-phosphate aminotransferase [isomerizing]</fullName>
        <ecNumber evidence="3 10">2.6.1.16</ecNumber>
    </recommendedName>
    <alternativeName>
        <fullName evidence="10">D-fructose-6-phosphate amidotransferase</fullName>
    </alternativeName>
    <alternativeName>
        <fullName evidence="10">GFAT</fullName>
    </alternativeName>
    <alternativeName>
        <fullName evidence="10">Glucosamine-6-phosphate synthase</fullName>
    </alternativeName>
    <alternativeName>
        <fullName evidence="10">Hexosephosphate aminotransferase</fullName>
    </alternativeName>
    <alternativeName>
        <fullName evidence="10">L-glutamine--D-fructose-6-phosphate amidotransferase</fullName>
    </alternativeName>
</protein>
<dbReference type="InterPro" id="IPR017932">
    <property type="entry name" value="GATase_2_dom"/>
</dbReference>
<dbReference type="GO" id="GO:0006047">
    <property type="term" value="P:UDP-N-acetylglucosamine metabolic process"/>
    <property type="evidence" value="ECO:0007669"/>
    <property type="project" value="TreeGrafter"/>
</dbReference>
<keyword evidence="6 10" id="KW-0032">Aminotransferase</keyword>
<keyword evidence="5 10" id="KW-0963">Cytoplasm</keyword>
<proteinExistence type="inferred from homology"/>
<comment type="caution">
    <text evidence="13">The sequence shown here is derived from an EMBL/GenBank/DDBJ whole genome shotgun (WGS) entry which is preliminary data.</text>
</comment>
<reference evidence="13 14" key="1">
    <citation type="journal article" date="2019" name="ISME J.">
        <title>Genome analyses of uncultured TG2/ZB3 bacteria in 'Margulisbacteria' specifically attached to ectosymbiotic spirochetes of protists in the termite gut.</title>
        <authorList>
            <person name="Utami Y.D."/>
            <person name="Kuwahara H."/>
            <person name="Igai K."/>
            <person name="Murakami T."/>
            <person name="Sugaya K."/>
            <person name="Morikawa T."/>
            <person name="Nagura Y."/>
            <person name="Yuki M."/>
            <person name="Deevong P."/>
            <person name="Inoue T."/>
            <person name="Kihara K."/>
            <person name="Lo N."/>
            <person name="Yamada A."/>
            <person name="Ohkuma M."/>
            <person name="Hongoh Y."/>
        </authorList>
    </citation>
    <scope>NUCLEOTIDE SEQUENCE [LARGE SCALE GENOMIC DNA]</scope>
    <source>
        <strain evidence="13">NkOx7-02</strain>
    </source>
</reference>